<accession>A0AAD1XP30</accession>
<evidence type="ECO:0000256" key="1">
    <source>
        <dbReference type="ARBA" id="ARBA00007905"/>
    </source>
</evidence>
<dbReference type="Pfam" id="PF00248">
    <property type="entry name" value="Aldo_ket_red"/>
    <property type="match status" value="1"/>
</dbReference>
<evidence type="ECO:0000256" key="2">
    <source>
        <dbReference type="ARBA" id="ARBA00022857"/>
    </source>
</evidence>
<evidence type="ECO:0000259" key="7">
    <source>
        <dbReference type="Pfam" id="PF00248"/>
    </source>
</evidence>
<dbReference type="PROSITE" id="PS00798">
    <property type="entry name" value="ALDOKETO_REDUCTASE_1"/>
    <property type="match status" value="1"/>
</dbReference>
<dbReference type="PIRSF" id="PIRSF000097">
    <property type="entry name" value="AKR"/>
    <property type="match status" value="1"/>
</dbReference>
<evidence type="ECO:0000256" key="3">
    <source>
        <dbReference type="ARBA" id="ARBA00023002"/>
    </source>
</evidence>
<gene>
    <name evidence="8" type="ORF">ECRASSUSDP1_LOCUS17570</name>
</gene>
<dbReference type="PANTHER" id="PTHR43827">
    <property type="entry name" value="2,5-DIKETO-D-GLUCONIC ACID REDUCTASE"/>
    <property type="match status" value="1"/>
</dbReference>
<dbReference type="CDD" id="cd19071">
    <property type="entry name" value="AKR_AKR1-5-like"/>
    <property type="match status" value="1"/>
</dbReference>
<feature type="domain" description="NADP-dependent oxidoreductase" evidence="7">
    <location>
        <begin position="30"/>
        <end position="279"/>
    </location>
</feature>
<dbReference type="InterPro" id="IPR018170">
    <property type="entry name" value="Aldo/ket_reductase_CS"/>
</dbReference>
<dbReference type="PANTHER" id="PTHR43827:SF3">
    <property type="entry name" value="NADP-DEPENDENT OXIDOREDUCTASE DOMAIN-CONTAINING PROTEIN"/>
    <property type="match status" value="1"/>
</dbReference>
<proteinExistence type="inferred from homology"/>
<dbReference type="InterPro" id="IPR020471">
    <property type="entry name" value="AKR"/>
</dbReference>
<dbReference type="GO" id="GO:0016616">
    <property type="term" value="F:oxidoreductase activity, acting on the CH-OH group of donors, NAD or NADP as acceptor"/>
    <property type="evidence" value="ECO:0007669"/>
    <property type="project" value="UniProtKB-ARBA"/>
</dbReference>
<dbReference type="FunFam" id="3.20.20.100:FF:000002">
    <property type="entry name" value="2,5-diketo-D-gluconic acid reductase A"/>
    <property type="match status" value="1"/>
</dbReference>
<evidence type="ECO:0000313" key="8">
    <source>
        <dbReference type="EMBL" id="CAI2376201.1"/>
    </source>
</evidence>
<feature type="site" description="Lowers pKa of active site Tyr" evidence="6">
    <location>
        <position position="82"/>
    </location>
</feature>
<dbReference type="InterPro" id="IPR036812">
    <property type="entry name" value="NAD(P)_OxRdtase_dom_sf"/>
</dbReference>
<comment type="caution">
    <text evidence="8">The sequence shown here is derived from an EMBL/GenBank/DDBJ whole genome shotgun (WGS) entry which is preliminary data.</text>
</comment>
<evidence type="ECO:0000256" key="5">
    <source>
        <dbReference type="PIRSR" id="PIRSR000097-2"/>
    </source>
</evidence>
<evidence type="ECO:0000313" key="9">
    <source>
        <dbReference type="Proteomes" id="UP001295684"/>
    </source>
</evidence>
<protein>
    <recommendedName>
        <fullName evidence="7">NADP-dependent oxidoreductase domain-containing protein</fullName>
    </recommendedName>
</protein>
<evidence type="ECO:0000256" key="6">
    <source>
        <dbReference type="PIRSR" id="PIRSR000097-3"/>
    </source>
</evidence>
<dbReference type="AlphaFoldDB" id="A0AAD1XP30"/>
<dbReference type="PROSITE" id="PS00063">
    <property type="entry name" value="ALDOKETO_REDUCTASE_3"/>
    <property type="match status" value="1"/>
</dbReference>
<dbReference type="Gene3D" id="3.20.20.100">
    <property type="entry name" value="NADP-dependent oxidoreductase domain"/>
    <property type="match status" value="1"/>
</dbReference>
<name>A0AAD1XP30_EUPCR</name>
<evidence type="ECO:0000256" key="4">
    <source>
        <dbReference type="PIRSR" id="PIRSR000097-1"/>
    </source>
</evidence>
<dbReference type="Proteomes" id="UP001295684">
    <property type="component" value="Unassembled WGS sequence"/>
</dbReference>
<dbReference type="PRINTS" id="PR00069">
    <property type="entry name" value="ALDKETRDTASE"/>
</dbReference>
<feature type="binding site" evidence="5">
    <location>
        <position position="113"/>
    </location>
    <ligand>
        <name>substrate</name>
    </ligand>
</feature>
<keyword evidence="3" id="KW-0560">Oxidoreductase</keyword>
<dbReference type="SUPFAM" id="SSF51430">
    <property type="entry name" value="NAD(P)-linked oxidoreductase"/>
    <property type="match status" value="1"/>
</dbReference>
<reference evidence="8" key="1">
    <citation type="submission" date="2023-07" db="EMBL/GenBank/DDBJ databases">
        <authorList>
            <consortium name="AG Swart"/>
            <person name="Singh M."/>
            <person name="Singh A."/>
            <person name="Seah K."/>
            <person name="Emmerich C."/>
        </authorList>
    </citation>
    <scope>NUCLEOTIDE SEQUENCE</scope>
    <source>
        <strain evidence="8">DP1</strain>
    </source>
</reference>
<comment type="similarity">
    <text evidence="1">Belongs to the aldo/keto reductase family.</text>
</comment>
<feature type="active site" description="Proton donor" evidence="4">
    <location>
        <position position="54"/>
    </location>
</feature>
<keyword evidence="9" id="KW-1185">Reference proteome</keyword>
<organism evidence="8 9">
    <name type="scientific">Euplotes crassus</name>
    <dbReference type="NCBI Taxonomy" id="5936"/>
    <lineage>
        <taxon>Eukaryota</taxon>
        <taxon>Sar</taxon>
        <taxon>Alveolata</taxon>
        <taxon>Ciliophora</taxon>
        <taxon>Intramacronucleata</taxon>
        <taxon>Spirotrichea</taxon>
        <taxon>Hypotrichia</taxon>
        <taxon>Euplotida</taxon>
        <taxon>Euplotidae</taxon>
        <taxon>Moneuplotes</taxon>
    </lineage>
</organism>
<dbReference type="EMBL" id="CAMPGE010017743">
    <property type="protein sequence ID" value="CAI2376201.1"/>
    <property type="molecule type" value="Genomic_DNA"/>
</dbReference>
<dbReference type="InterPro" id="IPR023210">
    <property type="entry name" value="NADP_OxRdtase_dom"/>
</dbReference>
<sequence>MADKNTYAELSDGTKMPLMGYGTFLSTEEDKLIENIVHAVVDVGYRHIDTASLYMNEEIIGKALAQCFEKGINREDLFITTKVWRTDFGDVEGSIKGSLEKLGLEYVDLLLIHWTVTDVDWETYEIKGPSMYETWKQFEKVKEDGLTKSIGVSNANNMIFVDICAGATHRPVVNQIETNPFFAQQKVVDFQGKFGTKITAYAPIGAAGFTASDLLKDETLAEIATKHNATVAQVALAWNMKRGVIVIPKSMTKERIQENFDALNVDLDEEDMEKINALDKNQRCFNPEDWDYPQYGWQKNPVWD</sequence>
<keyword evidence="2" id="KW-0521">NADP</keyword>